<dbReference type="OrthoDB" id="9808166at2"/>
<protein>
    <submittedName>
        <fullName evidence="5">DNA mismatch repair protein</fullName>
    </submittedName>
    <submittedName>
        <fullName evidence="6">MutS-like protein</fullName>
    </submittedName>
</protein>
<evidence type="ECO:0000313" key="7">
    <source>
        <dbReference type="Proteomes" id="UP000233750"/>
    </source>
</evidence>
<evidence type="ECO:0000313" key="6">
    <source>
        <dbReference type="EMBL" id="PKV94703.1"/>
    </source>
</evidence>
<proteinExistence type="predicted"/>
<dbReference type="InterPro" id="IPR045076">
    <property type="entry name" value="MutS"/>
</dbReference>
<dbReference type="PANTHER" id="PTHR11361:SF34">
    <property type="entry name" value="DNA MISMATCH REPAIR PROTEIN MSH1, MITOCHONDRIAL"/>
    <property type="match status" value="1"/>
</dbReference>
<dbReference type="Gene3D" id="3.40.50.300">
    <property type="entry name" value="P-loop containing nucleotide triphosphate hydrolases"/>
    <property type="match status" value="1"/>
</dbReference>
<dbReference type="Proteomes" id="UP000233750">
    <property type="component" value="Unassembled WGS sequence"/>
</dbReference>
<evidence type="ECO:0000259" key="4">
    <source>
        <dbReference type="SMART" id="SM00534"/>
    </source>
</evidence>
<dbReference type="InterPro" id="IPR000432">
    <property type="entry name" value="DNA_mismatch_repair_MutS_C"/>
</dbReference>
<reference evidence="5 8" key="2">
    <citation type="submission" date="2020-08" db="EMBL/GenBank/DDBJ databases">
        <title>Amycolatopsis echigonensis JCM 21831.</title>
        <authorList>
            <person name="Tedsree N."/>
            <person name="Kuncharoen N."/>
            <person name="Likhitwitayawuid K."/>
            <person name="Tanasupawat S."/>
        </authorList>
    </citation>
    <scope>NUCLEOTIDE SEQUENCE [LARGE SCALE GENOMIC DNA]</scope>
    <source>
        <strain evidence="5 8">JCM 21831</strain>
    </source>
</reference>
<dbReference type="InterPro" id="IPR027417">
    <property type="entry name" value="P-loop_NTPase"/>
</dbReference>
<dbReference type="GO" id="GO:0030983">
    <property type="term" value="F:mismatched DNA binding"/>
    <property type="evidence" value="ECO:0007669"/>
    <property type="project" value="InterPro"/>
</dbReference>
<evidence type="ECO:0000313" key="5">
    <source>
        <dbReference type="EMBL" id="MBB2500804.1"/>
    </source>
</evidence>
<organism evidence="6 7">
    <name type="scientific">Amycolatopsis echigonensis</name>
    <dbReference type="NCBI Taxonomy" id="2576905"/>
    <lineage>
        <taxon>Bacteria</taxon>
        <taxon>Bacillati</taxon>
        <taxon>Actinomycetota</taxon>
        <taxon>Actinomycetes</taxon>
        <taxon>Pseudonocardiales</taxon>
        <taxon>Pseudonocardiaceae</taxon>
        <taxon>Amycolatopsis</taxon>
    </lineage>
</organism>
<dbReference type="PANTHER" id="PTHR11361">
    <property type="entry name" value="DNA MISMATCH REPAIR PROTEIN MUTS FAMILY MEMBER"/>
    <property type="match status" value="1"/>
</dbReference>
<keyword evidence="7" id="KW-1185">Reference proteome</keyword>
<dbReference type="SMART" id="SM00534">
    <property type="entry name" value="MUTSac"/>
    <property type="match status" value="1"/>
</dbReference>
<dbReference type="Proteomes" id="UP000550260">
    <property type="component" value="Unassembled WGS sequence"/>
</dbReference>
<dbReference type="GO" id="GO:0005524">
    <property type="term" value="F:ATP binding"/>
    <property type="evidence" value="ECO:0007669"/>
    <property type="project" value="UniProtKB-KW"/>
</dbReference>
<dbReference type="Pfam" id="PF00488">
    <property type="entry name" value="MutS_V"/>
    <property type="match status" value="1"/>
</dbReference>
<sequence length="492" mass="54754">MKVFLLHRDQDADLDAPPPPDDLVQDLELETLFDAMAAGDDFLRDLVPRIMFASLTDPDAIRYRQQVLADCVAHPGVVRDLYAIAVDARQVERKVWFGILSRDSPEHILNRSVKTLEFLVDNLKQLRQQAIERGGEFRSPGFARFFAMLREELDDDYFAVAENHLEELEFPRGVLMSAELGQGNRGVRFGLHRMPKRSWIERITTSAPPSYGFVVPARDEAGARALGDLQGRGVNVVANALAQSADHVKSFFRVLRAELAFCLGCLNLHERLRAKGKPVCFPAPEPSGEPVLTARGLYDVCLALRSDEQVVGNDVDADGKTLVLVTGANQGGKSTFLRSCGTAQLMLQAGMFTAAEALRANTCTGLFTHFKREEDDTMTRGKLDEELARMSEIADRIRPGGLLLCNESFASTNEAEGSELARQVVRALTETGVKVLFVTHLYDLGHSLCEQHRDDMLFLRAERERTFTLTEGEPLPTSYGADSYRRVFAGHR</sequence>
<comment type="caution">
    <text evidence="6">The sequence shown here is derived from an EMBL/GenBank/DDBJ whole genome shotgun (WGS) entry which is preliminary data.</text>
</comment>
<keyword evidence="2" id="KW-0067">ATP-binding</keyword>
<evidence type="ECO:0000256" key="2">
    <source>
        <dbReference type="ARBA" id="ARBA00022840"/>
    </source>
</evidence>
<keyword evidence="3" id="KW-0238">DNA-binding</keyword>
<dbReference type="EMBL" id="JACJHR010000021">
    <property type="protein sequence ID" value="MBB2500804.1"/>
    <property type="molecule type" value="Genomic_DNA"/>
</dbReference>
<dbReference type="GO" id="GO:0140664">
    <property type="term" value="F:ATP-dependent DNA damage sensor activity"/>
    <property type="evidence" value="ECO:0007669"/>
    <property type="project" value="InterPro"/>
</dbReference>
<dbReference type="AlphaFoldDB" id="A0A2N3WLF2"/>
<dbReference type="GO" id="GO:0005829">
    <property type="term" value="C:cytosol"/>
    <property type="evidence" value="ECO:0007669"/>
    <property type="project" value="TreeGrafter"/>
</dbReference>
<evidence type="ECO:0000256" key="3">
    <source>
        <dbReference type="ARBA" id="ARBA00023125"/>
    </source>
</evidence>
<name>A0A2N3WLF2_9PSEU</name>
<dbReference type="EMBL" id="PJMY01000003">
    <property type="protein sequence ID" value="PKV94703.1"/>
    <property type="molecule type" value="Genomic_DNA"/>
</dbReference>
<dbReference type="RefSeq" id="WP_037359860.1">
    <property type="nucleotide sequence ID" value="NZ_JACJHR010000021.1"/>
</dbReference>
<accession>A0A2N3WLF2</accession>
<accession>A0A8E2B2Y2</accession>
<reference evidence="6 7" key="1">
    <citation type="submission" date="2017-12" db="EMBL/GenBank/DDBJ databases">
        <title>Sequencing the genomes of 1000 Actinobacteria strains.</title>
        <authorList>
            <person name="Klenk H.-P."/>
        </authorList>
    </citation>
    <scope>NUCLEOTIDE SEQUENCE [LARGE SCALE GENOMIC DNA]</scope>
    <source>
        <strain evidence="6 7">DSM 45165</strain>
    </source>
</reference>
<evidence type="ECO:0000313" key="8">
    <source>
        <dbReference type="Proteomes" id="UP000550260"/>
    </source>
</evidence>
<evidence type="ECO:0000256" key="1">
    <source>
        <dbReference type="ARBA" id="ARBA00022741"/>
    </source>
</evidence>
<keyword evidence="1" id="KW-0547">Nucleotide-binding</keyword>
<dbReference type="GO" id="GO:0006298">
    <property type="term" value="P:mismatch repair"/>
    <property type="evidence" value="ECO:0007669"/>
    <property type="project" value="InterPro"/>
</dbReference>
<dbReference type="SUPFAM" id="SSF52540">
    <property type="entry name" value="P-loop containing nucleoside triphosphate hydrolases"/>
    <property type="match status" value="1"/>
</dbReference>
<feature type="domain" description="DNA mismatch repair proteins mutS family" evidence="4">
    <location>
        <begin position="320"/>
        <end position="490"/>
    </location>
</feature>
<gene>
    <name evidence="6" type="ORF">ATK30_5584</name>
    <name evidence="5" type="ORF">H5411_16920</name>
</gene>